<dbReference type="EMBL" id="BK014792">
    <property type="protein sequence ID" value="DAD75920.1"/>
    <property type="molecule type" value="Genomic_DNA"/>
</dbReference>
<name>A0A8S5M191_9CAUD</name>
<sequence>MGFGESATIKKVGIIKVDEENQMFQIKGAISNNGKKSGIIGKTFKGAMAIGTAGMSVAAGKLLGTGKTKVGSNDWYHFTDLISYELVENDNIVTSGGVRQALIAGAAFGGAGAIAGGITGKRVQKKQVESMYIKITLNNFDTPLITVPFITKKVKTTSKEYLTALEEANSLLATLDIIAHRK</sequence>
<accession>A0A8S5M191</accession>
<evidence type="ECO:0000313" key="1">
    <source>
        <dbReference type="EMBL" id="DAD75920.1"/>
    </source>
</evidence>
<proteinExistence type="predicted"/>
<reference evidence="1" key="1">
    <citation type="journal article" date="2021" name="Proc. Natl. Acad. Sci. U.S.A.">
        <title>A Catalog of Tens of Thousands of Viruses from Human Metagenomes Reveals Hidden Associations with Chronic Diseases.</title>
        <authorList>
            <person name="Tisza M.J."/>
            <person name="Buck C.B."/>
        </authorList>
    </citation>
    <scope>NUCLEOTIDE SEQUENCE</scope>
    <source>
        <strain evidence="1">CtLAw30</strain>
    </source>
</reference>
<organism evidence="1">
    <name type="scientific">Siphoviridae sp. ctLAw30</name>
    <dbReference type="NCBI Taxonomy" id="2826249"/>
    <lineage>
        <taxon>Viruses</taxon>
        <taxon>Duplodnaviria</taxon>
        <taxon>Heunggongvirae</taxon>
        <taxon>Uroviricota</taxon>
        <taxon>Caudoviricetes</taxon>
    </lineage>
</organism>
<protein>
    <submittedName>
        <fullName evidence="1">Uncharacterized protein</fullName>
    </submittedName>
</protein>